<evidence type="ECO:0000313" key="5">
    <source>
        <dbReference type="RefSeq" id="XP_012866594.1"/>
    </source>
</evidence>
<dbReference type="SMART" id="SM01175">
    <property type="entry name" value="DUF4206"/>
    <property type="match status" value="1"/>
</dbReference>
<protein>
    <submittedName>
        <fullName evidence="5">Uncharacterized protein KIAA0226-like homolog isoform X2</fullName>
    </submittedName>
</protein>
<dbReference type="Pfam" id="PF21054">
    <property type="entry name" value="RUBC_PIKBD"/>
    <property type="match status" value="1"/>
</dbReference>
<accession>A0A1S3ERQ0</accession>
<dbReference type="GO" id="GO:0097352">
    <property type="term" value="P:autophagosome maturation"/>
    <property type="evidence" value="ECO:0007669"/>
    <property type="project" value="TreeGrafter"/>
</dbReference>
<dbReference type="GO" id="GO:0000421">
    <property type="term" value="C:autophagosome membrane"/>
    <property type="evidence" value="ECO:0007669"/>
    <property type="project" value="TreeGrafter"/>
</dbReference>
<dbReference type="InterPro" id="IPR052428">
    <property type="entry name" value="Autophagy_HostDef_Reg"/>
</dbReference>
<feature type="domain" description="Rubicon Homology" evidence="3">
    <location>
        <begin position="442"/>
        <end position="529"/>
    </location>
</feature>
<evidence type="ECO:0000313" key="4">
    <source>
        <dbReference type="Proteomes" id="UP000081671"/>
    </source>
</evidence>
<evidence type="ECO:0000256" key="1">
    <source>
        <dbReference type="ARBA" id="ARBA00023006"/>
    </source>
</evidence>
<dbReference type="PANTHER" id="PTHR45971:SF2">
    <property type="entry name" value="PROTEIN ASSOCIATED WITH UVRAG AS AUTOPHAGY ENHANCER"/>
    <property type="match status" value="1"/>
</dbReference>
<dbReference type="GO" id="GO:0061910">
    <property type="term" value="P:autophagosome-endosome fusion"/>
    <property type="evidence" value="ECO:0007669"/>
    <property type="project" value="TreeGrafter"/>
</dbReference>
<reference evidence="5" key="1">
    <citation type="submission" date="2025-08" db="UniProtKB">
        <authorList>
            <consortium name="RefSeq"/>
        </authorList>
    </citation>
    <scope>IDENTIFICATION</scope>
    <source>
        <tissue evidence="5">Kidney</tissue>
    </source>
</reference>
<dbReference type="GO" id="GO:0061909">
    <property type="term" value="P:autophagosome-lysosome fusion"/>
    <property type="evidence" value="ECO:0007669"/>
    <property type="project" value="TreeGrafter"/>
</dbReference>
<feature type="region of interest" description="Disordered" evidence="2">
    <location>
        <begin position="56"/>
        <end position="141"/>
    </location>
</feature>
<gene>
    <name evidence="5" type="primary">Kiaa0226l</name>
</gene>
<dbReference type="RefSeq" id="XP_012866594.1">
    <property type="nucleotide sequence ID" value="XM_013011140.1"/>
</dbReference>
<keyword evidence="1" id="KW-0072">Autophagy</keyword>
<evidence type="ECO:0000256" key="2">
    <source>
        <dbReference type="SAM" id="MobiDB-lite"/>
    </source>
</evidence>
<feature type="region of interest" description="Disordered" evidence="2">
    <location>
        <begin position="1"/>
        <end position="37"/>
    </location>
</feature>
<dbReference type="AlphaFoldDB" id="A0A1S3ERQ0"/>
<proteinExistence type="predicted"/>
<dbReference type="GeneID" id="105981768"/>
<dbReference type="Proteomes" id="UP000081671">
    <property type="component" value="Unplaced"/>
</dbReference>
<dbReference type="InterPro" id="IPR048569">
    <property type="entry name" value="RUBC_PIKBD"/>
</dbReference>
<organism evidence="4 5">
    <name type="scientific">Dipodomys ordii</name>
    <name type="common">Ord's kangaroo rat</name>
    <dbReference type="NCBI Taxonomy" id="10020"/>
    <lineage>
        <taxon>Eukaryota</taxon>
        <taxon>Metazoa</taxon>
        <taxon>Chordata</taxon>
        <taxon>Craniata</taxon>
        <taxon>Vertebrata</taxon>
        <taxon>Euteleostomi</taxon>
        <taxon>Mammalia</taxon>
        <taxon>Eutheria</taxon>
        <taxon>Euarchontoglires</taxon>
        <taxon>Glires</taxon>
        <taxon>Rodentia</taxon>
        <taxon>Castorimorpha</taxon>
        <taxon>Heteromyidae</taxon>
        <taxon>Dipodomyinae</taxon>
        <taxon>Dipodomys</taxon>
    </lineage>
</organism>
<name>A0A1S3ERQ0_DIPOR</name>
<dbReference type="InterPro" id="IPR025258">
    <property type="entry name" value="RH_dom"/>
</dbReference>
<dbReference type="CTD" id="80183"/>
<dbReference type="Pfam" id="PF13901">
    <property type="entry name" value="RH_dom"/>
    <property type="match status" value="1"/>
</dbReference>
<dbReference type="GO" id="GO:1901981">
    <property type="term" value="F:phosphatidylinositol phosphate binding"/>
    <property type="evidence" value="ECO:0007669"/>
    <property type="project" value="TreeGrafter"/>
</dbReference>
<feature type="compositionally biased region" description="Basic and acidic residues" evidence="2">
    <location>
        <begin position="1"/>
        <end position="11"/>
    </location>
</feature>
<sequence length="530" mass="58504">MVSQCKDRQDPPVDPWKGISCDSGDTDGWPSLLDSDHPASQLDIRFRRNRAAWLNDPCVQPPLLDGPSQGPTAQNTGNHLGAAADPHLHPSPESPGDFPTEMLLSDGTADSAHGSSEKGSDFLAPTEEEGVPPGPSQQLSMAISPKNLSASPFPEVGSAYFKSSPLMISVDKGAGQVNRRASSLNSYVPETFILPFDVDKENAHFHVTDMIISAMEKMKWDRQIQLQKESWNIKKARNDEDGLEVTFCTPPKPKPCFSTFSESGCEGYAVLPVVSPMADTPSPSSGGKAACKCDLEDFVILGIGESNDVTKTCRCSCPSKSATYQPSFNSAELLATELFRVFRKNWTLSVASSQVPVFLTTADSIVVDEEQIQNNFESSVESIQEVKSKPRIRGPEDWSPPRFQIIFNVHPPLKRELVIVAQNFVCAGCGTPVEPKFVKRLRYCEYLGKYFCACCHSSAESCIPARILTMWDFRKYYVSDFSKRLLDSIWHQPIFNLMSTSHSLYAKAKELDRVKVGRTSRSSCFTSRSC</sequence>
<dbReference type="PANTHER" id="PTHR45971">
    <property type="entry name" value="PHOX (PX) DOMAIN-CONTAINING PROTEIN"/>
    <property type="match status" value="1"/>
</dbReference>
<keyword evidence="4" id="KW-1185">Reference proteome</keyword>
<evidence type="ECO:0000259" key="3">
    <source>
        <dbReference type="SMART" id="SM01175"/>
    </source>
</evidence>
<feature type="compositionally biased region" description="Polar residues" evidence="2">
    <location>
        <begin position="69"/>
        <end position="78"/>
    </location>
</feature>
<dbReference type="OrthoDB" id="10067503at2759"/>